<keyword evidence="2" id="KW-0449">Lipoprotein</keyword>
<dbReference type="PANTHER" id="PTHR30203">
    <property type="entry name" value="OUTER MEMBRANE CATION EFFLUX PROTEIN"/>
    <property type="match status" value="1"/>
</dbReference>
<keyword evidence="2" id="KW-0564">Palmitate</keyword>
<dbReference type="Pfam" id="PF02321">
    <property type="entry name" value="OEP"/>
    <property type="match status" value="2"/>
</dbReference>
<accession>A0ABW8MWK1</accession>
<dbReference type="PROSITE" id="PS51257">
    <property type="entry name" value="PROKAR_LIPOPROTEIN"/>
    <property type="match status" value="1"/>
</dbReference>
<name>A0ABW8MWK1_9BURK</name>
<evidence type="ECO:0000256" key="1">
    <source>
        <dbReference type="ARBA" id="ARBA00007613"/>
    </source>
</evidence>
<dbReference type="InterPro" id="IPR010131">
    <property type="entry name" value="MdtP/NodT-like"/>
</dbReference>
<keyword evidence="2" id="KW-0812">Transmembrane</keyword>
<dbReference type="PANTHER" id="PTHR30203:SF25">
    <property type="entry name" value="OUTER MEMBRANE PROTEIN-RELATED"/>
    <property type="match status" value="1"/>
</dbReference>
<dbReference type="RefSeq" id="WP_404614141.1">
    <property type="nucleotide sequence ID" value="NZ_JBIYDN010000043.1"/>
</dbReference>
<evidence type="ECO:0000256" key="2">
    <source>
        <dbReference type="RuleBase" id="RU362097"/>
    </source>
</evidence>
<organism evidence="3 4">
    <name type="scientific">Caballeronia udeis</name>
    <dbReference type="NCBI Taxonomy" id="1232866"/>
    <lineage>
        <taxon>Bacteria</taxon>
        <taxon>Pseudomonadati</taxon>
        <taxon>Pseudomonadota</taxon>
        <taxon>Betaproteobacteria</taxon>
        <taxon>Burkholderiales</taxon>
        <taxon>Burkholderiaceae</taxon>
        <taxon>Caballeronia</taxon>
    </lineage>
</organism>
<comment type="caution">
    <text evidence="3">The sequence shown here is derived from an EMBL/GenBank/DDBJ whole genome shotgun (WGS) entry which is preliminary data.</text>
</comment>
<keyword evidence="2" id="KW-1134">Transmembrane beta strand</keyword>
<dbReference type="NCBIfam" id="TIGR01845">
    <property type="entry name" value="outer_NodT"/>
    <property type="match status" value="1"/>
</dbReference>
<evidence type="ECO:0000313" key="3">
    <source>
        <dbReference type="EMBL" id="MFK4448095.1"/>
    </source>
</evidence>
<keyword evidence="4" id="KW-1185">Reference proteome</keyword>
<proteinExistence type="inferred from homology"/>
<dbReference type="SUPFAM" id="SSF56954">
    <property type="entry name" value="Outer membrane efflux proteins (OEP)"/>
    <property type="match status" value="1"/>
</dbReference>
<dbReference type="EMBL" id="JBIYDN010000043">
    <property type="protein sequence ID" value="MFK4448095.1"/>
    <property type="molecule type" value="Genomic_DNA"/>
</dbReference>
<dbReference type="InterPro" id="IPR003423">
    <property type="entry name" value="OMP_efflux"/>
</dbReference>
<dbReference type="Proteomes" id="UP001620514">
    <property type="component" value="Unassembled WGS sequence"/>
</dbReference>
<keyword evidence="2" id="KW-0472">Membrane</keyword>
<sequence length="492" mass="52782">MNRLNPFSAGAGILLALTLAGCVSVGPDYHAATPTVPKLLNVDPMRENNGTFQAQWWKQFGDPTLDALIQMAALDNLDLRIAQARLRESRAFVSGAESAQIPTVAAGTSFARAYGQYPGITTDQVSYDVYRAGFDASWELDLFGGIRREVESSKAERDAQQAALRGTQVSVIGEVARNYFVMRGSQARIAIVENDIGTLRETLRLVQAQANVGTGSEQDVASAGARLSAVEAQLPDLRIAEQTAQFRLAVLLGKRPGELGVDLSSRTSEPIAVSLPMGPIGDVLARRPDVQEAERRLAASTARIGVAKADFYPHVSLSGFLGFLSSHGTDFMTAGSQAWSIMPGITWDGLNVQRVRANLHAAQARSDAAQAAYEQSILLAIEDIDSAVTSYNETHVRVGKLIDQFAQSHRAADLARVRYREGSTGFLELLDAERVELAAGDDLAQAESDINVRAVALYKSLGGGWEACGDDRCDALAQTQASTEGTQPSTTR</sequence>
<reference evidence="3 4" key="1">
    <citation type="submission" date="2024-10" db="EMBL/GenBank/DDBJ databases">
        <authorList>
            <person name="Deangelis K."/>
            <person name="Huntemann M."/>
            <person name="Clum A."/>
            <person name="Wang J."/>
            <person name="Palaniappan K."/>
            <person name="Ritter S."/>
            <person name="Chen I.-M."/>
            <person name="Stamatis D."/>
            <person name="Reddy T."/>
            <person name="O'Malley R."/>
            <person name="Daum C."/>
            <person name="Ng V."/>
            <person name="Ivanova N."/>
            <person name="Kyrpides N."/>
            <person name="Woyke T."/>
        </authorList>
    </citation>
    <scope>NUCLEOTIDE SEQUENCE [LARGE SCALE GENOMIC DNA]</scope>
    <source>
        <strain evidence="3 4">GAS97</strain>
    </source>
</reference>
<reference evidence="3 4" key="2">
    <citation type="submission" date="2024-11" db="EMBL/GenBank/DDBJ databases">
        <title>Using genomics to understand microbial adaptation to soil warming.</title>
        <authorList>
            <person name="Deangelis K.M. PhD."/>
        </authorList>
    </citation>
    <scope>NUCLEOTIDE SEQUENCE [LARGE SCALE GENOMIC DNA]</scope>
    <source>
        <strain evidence="3 4">GAS97</strain>
    </source>
</reference>
<dbReference type="Gene3D" id="1.20.1600.10">
    <property type="entry name" value="Outer membrane efflux proteins (OEP)"/>
    <property type="match status" value="1"/>
</dbReference>
<comment type="subcellular location">
    <subcellularLocation>
        <location evidence="2">Cell membrane</location>
        <topology evidence="2">Lipid-anchor</topology>
    </subcellularLocation>
</comment>
<protein>
    <submittedName>
        <fullName evidence="3">Multidrug efflux system outer membrane protein</fullName>
    </submittedName>
</protein>
<comment type="similarity">
    <text evidence="1 2">Belongs to the outer membrane factor (OMF) (TC 1.B.17) family.</text>
</comment>
<evidence type="ECO:0000313" key="4">
    <source>
        <dbReference type="Proteomes" id="UP001620514"/>
    </source>
</evidence>
<dbReference type="Gene3D" id="2.20.200.10">
    <property type="entry name" value="Outer membrane efflux proteins (OEP)"/>
    <property type="match status" value="1"/>
</dbReference>
<gene>
    <name evidence="3" type="ORF">ABH943_008139</name>
</gene>